<dbReference type="Pfam" id="PF00355">
    <property type="entry name" value="Rieske"/>
    <property type="match status" value="1"/>
</dbReference>
<dbReference type="InterPro" id="IPR036922">
    <property type="entry name" value="Rieske_2Fe-2S_sf"/>
</dbReference>
<organism evidence="8 9">
    <name type="scientific">Sphingobium yanoikuyae</name>
    <name type="common">Sphingomonas yanoikuyae</name>
    <dbReference type="NCBI Taxonomy" id="13690"/>
    <lineage>
        <taxon>Bacteria</taxon>
        <taxon>Pseudomonadati</taxon>
        <taxon>Pseudomonadota</taxon>
        <taxon>Alphaproteobacteria</taxon>
        <taxon>Sphingomonadales</taxon>
        <taxon>Sphingomonadaceae</taxon>
        <taxon>Sphingobium</taxon>
    </lineage>
</organism>
<comment type="caution">
    <text evidence="8">The sequence shown here is derived from an EMBL/GenBank/DDBJ whole genome shotgun (WGS) entry which is preliminary data.</text>
</comment>
<proteinExistence type="inferred from homology"/>
<dbReference type="PATRIC" id="fig|13690.10.peg.96"/>
<evidence type="ECO:0000256" key="6">
    <source>
        <dbReference type="ARBA" id="ARBA00038001"/>
    </source>
</evidence>
<dbReference type="GO" id="GO:0046872">
    <property type="term" value="F:metal ion binding"/>
    <property type="evidence" value="ECO:0007669"/>
    <property type="project" value="UniProtKB-KW"/>
</dbReference>
<dbReference type="eggNOG" id="COG2146">
    <property type="taxonomic scope" value="Bacteria"/>
</dbReference>
<comment type="similarity">
    <text evidence="6">Belongs to the bacterial ring-hydroxylating dioxygenase ferredoxin component family.</text>
</comment>
<dbReference type="STRING" id="13690.AX777_23265"/>
<dbReference type="Proteomes" id="UP000028534">
    <property type="component" value="Unassembled WGS sequence"/>
</dbReference>
<reference evidence="8 9" key="1">
    <citation type="submission" date="2014-03" db="EMBL/GenBank/DDBJ databases">
        <title>Genome sequence of Sphingobium yanoikuyae B1.</title>
        <authorList>
            <person name="Gan H.M."/>
            <person name="Gan H.Y."/>
            <person name="Savka M.A."/>
        </authorList>
    </citation>
    <scope>NUCLEOTIDE SEQUENCE [LARGE SCALE GENOMIC DNA]</scope>
    <source>
        <strain evidence="8 9">B1</strain>
    </source>
</reference>
<dbReference type="InterPro" id="IPR017941">
    <property type="entry name" value="Rieske_2Fe-2S"/>
</dbReference>
<feature type="domain" description="Rieske" evidence="7">
    <location>
        <begin position="12"/>
        <end position="107"/>
    </location>
</feature>
<gene>
    <name evidence="8" type="ORF">CP98_00095</name>
</gene>
<keyword evidence="8" id="KW-0560">Oxidoreductase</keyword>
<dbReference type="AlphaFoldDB" id="A0A084ETX6"/>
<evidence type="ECO:0000256" key="5">
    <source>
        <dbReference type="ARBA" id="ARBA00034078"/>
    </source>
</evidence>
<dbReference type="EMBL" id="JGVR01000001">
    <property type="protein sequence ID" value="KEZ21418.1"/>
    <property type="molecule type" value="Genomic_DNA"/>
</dbReference>
<evidence type="ECO:0000256" key="3">
    <source>
        <dbReference type="ARBA" id="ARBA00023004"/>
    </source>
</evidence>
<evidence type="ECO:0000313" key="8">
    <source>
        <dbReference type="EMBL" id="KEZ21418.1"/>
    </source>
</evidence>
<dbReference type="GO" id="GO:0051537">
    <property type="term" value="F:2 iron, 2 sulfur cluster binding"/>
    <property type="evidence" value="ECO:0007669"/>
    <property type="project" value="UniProtKB-KW"/>
</dbReference>
<evidence type="ECO:0000256" key="4">
    <source>
        <dbReference type="ARBA" id="ARBA00023014"/>
    </source>
</evidence>
<comment type="cofactor">
    <cofactor evidence="5">
        <name>[2Fe-2S] cluster</name>
        <dbReference type="ChEBI" id="CHEBI:190135"/>
    </cofactor>
</comment>
<dbReference type="PANTHER" id="PTHR21496">
    <property type="entry name" value="FERREDOXIN-RELATED"/>
    <property type="match status" value="1"/>
</dbReference>
<protein>
    <submittedName>
        <fullName evidence="8">Ferredoxin subunit of nitrite reductase and ring-hydroxylating dioxygenase</fullName>
    </submittedName>
</protein>
<evidence type="ECO:0000313" key="9">
    <source>
        <dbReference type="Proteomes" id="UP000028534"/>
    </source>
</evidence>
<keyword evidence="4" id="KW-0411">Iron-sulfur</keyword>
<keyword evidence="2" id="KW-0479">Metal-binding</keyword>
<evidence type="ECO:0000256" key="1">
    <source>
        <dbReference type="ARBA" id="ARBA00022714"/>
    </source>
</evidence>
<evidence type="ECO:0000256" key="2">
    <source>
        <dbReference type="ARBA" id="ARBA00022723"/>
    </source>
</evidence>
<keyword evidence="8" id="KW-0223">Dioxygenase</keyword>
<name>A0A084ETX6_SPHYA</name>
<dbReference type="GO" id="GO:0051213">
    <property type="term" value="F:dioxygenase activity"/>
    <property type="evidence" value="ECO:0007669"/>
    <property type="project" value="UniProtKB-KW"/>
</dbReference>
<keyword evidence="1" id="KW-0001">2Fe-2S</keyword>
<keyword evidence="3" id="KW-0408">Iron</keyword>
<dbReference type="PANTHER" id="PTHR21496:SF0">
    <property type="entry name" value="RIESKE DOMAIN-CONTAINING PROTEIN"/>
    <property type="match status" value="1"/>
</dbReference>
<dbReference type="PROSITE" id="PS51296">
    <property type="entry name" value="RIESKE"/>
    <property type="match status" value="1"/>
</dbReference>
<sequence>MMNGAMTMLTFTAVAHVDDVPPGTAKAVDVDGESILLCHSNSRLFAVANRCSHADEPLACGRVRAGWIACPVHGARFDLETGRAMNPPAKAPIRVYELRIVDDRIEIAR</sequence>
<accession>A0A084ETX6</accession>
<dbReference type="CDD" id="cd03528">
    <property type="entry name" value="Rieske_RO_ferredoxin"/>
    <property type="match status" value="1"/>
</dbReference>
<dbReference type="Gene3D" id="2.102.10.10">
    <property type="entry name" value="Rieske [2Fe-2S] iron-sulphur domain"/>
    <property type="match status" value="1"/>
</dbReference>
<dbReference type="SUPFAM" id="SSF50022">
    <property type="entry name" value="ISP domain"/>
    <property type="match status" value="1"/>
</dbReference>
<evidence type="ECO:0000259" key="7">
    <source>
        <dbReference type="PROSITE" id="PS51296"/>
    </source>
</evidence>